<proteinExistence type="predicted"/>
<evidence type="ECO:0000313" key="3">
    <source>
        <dbReference type="Proteomes" id="UP001164459"/>
    </source>
</evidence>
<gene>
    <name evidence="2" type="ORF">O0S08_05610</name>
</gene>
<reference evidence="2" key="1">
    <citation type="submission" date="2022-11" db="EMBL/GenBank/DDBJ databases">
        <title>Minimal conservation of predation-associated metabolite biosynthetic gene clusters underscores biosynthetic potential of Myxococcota including descriptions for ten novel species: Archangium lansinium sp. nov., Myxococcus landrumus sp. nov., Nannocystis bai.</title>
        <authorList>
            <person name="Ahearne A."/>
            <person name="Stevens C."/>
            <person name="Dowd S."/>
        </authorList>
    </citation>
    <scope>NUCLEOTIDE SEQUENCE</scope>
    <source>
        <strain evidence="2">Fl3</strain>
    </source>
</reference>
<dbReference type="Proteomes" id="UP001164459">
    <property type="component" value="Chromosome"/>
</dbReference>
<sequence>MAILRRLLACALAAGCTSSTGPVPKDSSKEDQAPPVPKDSSKEDQAPPVPEDIPRPAGGMYLAALHDDSLALAVMADEGVAVYGDAVVAFAPAGEGPLRSDPAWARGWPGRMSGPIGGRWPDLAFVTGFTRMTRAAVYFAAWRWDGAAWTRTPLAGASVLDEYHSAYAALPDGTPIAVRGFAFDYNLGESDMGLSWLQERGSVPRTTVDRLDGGATQWPPLPPGAVAVDLLAFADGSLVVQRGEPSLLRWSPGASEWTELPRPPDRERPDLADRDRPMVVGRDPARLYVARCTQEKVPSLDRLTDGAWQPQALPDGACVTSLTEAVGGTLWLTNDRGLHRRPPPAQETAGQWEPVPLAPIEVPEPKQRLARPEPLTPLRVVALGRDELWLLASLGEPRPSWDLQRSRRMAVLTTRPMRAPLMLQAVHVRAETGDPKE</sequence>
<evidence type="ECO:0000256" key="1">
    <source>
        <dbReference type="SAM" id="MobiDB-lite"/>
    </source>
</evidence>
<organism evidence="2 3">
    <name type="scientific">Nannocystis punicea</name>
    <dbReference type="NCBI Taxonomy" id="2995304"/>
    <lineage>
        <taxon>Bacteria</taxon>
        <taxon>Pseudomonadati</taxon>
        <taxon>Myxococcota</taxon>
        <taxon>Polyangia</taxon>
        <taxon>Nannocystales</taxon>
        <taxon>Nannocystaceae</taxon>
        <taxon>Nannocystis</taxon>
    </lineage>
</organism>
<dbReference type="EMBL" id="CP114040">
    <property type="protein sequence ID" value="WAS95620.1"/>
    <property type="molecule type" value="Genomic_DNA"/>
</dbReference>
<protein>
    <recommendedName>
        <fullName evidence="4">Lipoprotein</fullName>
    </recommendedName>
</protein>
<evidence type="ECO:0008006" key="4">
    <source>
        <dbReference type="Google" id="ProtNLM"/>
    </source>
</evidence>
<evidence type="ECO:0000313" key="2">
    <source>
        <dbReference type="EMBL" id="WAS95620.1"/>
    </source>
</evidence>
<feature type="compositionally biased region" description="Basic and acidic residues" evidence="1">
    <location>
        <begin position="262"/>
        <end position="277"/>
    </location>
</feature>
<accession>A0ABY7H950</accession>
<keyword evidence="3" id="KW-1185">Reference proteome</keyword>
<feature type="region of interest" description="Disordered" evidence="1">
    <location>
        <begin position="254"/>
        <end position="277"/>
    </location>
</feature>
<dbReference type="RefSeq" id="WP_269037967.1">
    <property type="nucleotide sequence ID" value="NZ_CP114040.1"/>
</dbReference>
<feature type="region of interest" description="Disordered" evidence="1">
    <location>
        <begin position="16"/>
        <end position="53"/>
    </location>
</feature>
<name>A0ABY7H950_9BACT</name>